<evidence type="ECO:0000313" key="2">
    <source>
        <dbReference type="Proteomes" id="UP000002402"/>
    </source>
</evidence>
<dbReference type="EMBL" id="CP000113">
    <property type="protein sequence ID" value="ABF87614.1"/>
    <property type="molecule type" value="Genomic_DNA"/>
</dbReference>
<proteinExistence type="predicted"/>
<gene>
    <name evidence="1" type="ordered locus">MXAN_6451</name>
</gene>
<protein>
    <submittedName>
        <fullName evidence="1">Uncharacterized protein</fullName>
    </submittedName>
</protein>
<dbReference type="AlphaFoldDB" id="Q1CYE8"/>
<sequence length="253" mass="28158">MQFQARCELQRRQWLGSRWHVRCFGGPQAGWTPCREPDVRVQQRHTAATRRDWFDMVKISFLIDSTKLPTGGSSVSTAVAVSHQTFLVNDNPHPNQNDPDYAVPVPSGESVRIYIQEANYASTVGLAPNGIIVHAFNGAPVSDAIMNDATKRPIDIPNFDLDLGPIPDFIGFVGDSPKWTQTPPSWSNWPNEPLIDQQLRAGWTPTFVPYITFNASKLVSGLLEYGVVFALTKDGANVQYFYFDPFLKIGSSS</sequence>
<organism evidence="1 2">
    <name type="scientific">Myxococcus xanthus (strain DK1622)</name>
    <dbReference type="NCBI Taxonomy" id="246197"/>
    <lineage>
        <taxon>Bacteria</taxon>
        <taxon>Pseudomonadati</taxon>
        <taxon>Myxococcota</taxon>
        <taxon>Myxococcia</taxon>
        <taxon>Myxococcales</taxon>
        <taxon>Cystobacterineae</taxon>
        <taxon>Myxococcaceae</taxon>
        <taxon>Myxococcus</taxon>
    </lineage>
</organism>
<evidence type="ECO:0000313" key="1">
    <source>
        <dbReference type="EMBL" id="ABF87614.1"/>
    </source>
</evidence>
<keyword evidence="2" id="KW-1185">Reference proteome</keyword>
<dbReference type="HOGENOM" id="CLU_096075_0_0_7"/>
<name>Q1CYE8_MYXXD</name>
<dbReference type="Proteomes" id="UP000002402">
    <property type="component" value="Chromosome"/>
</dbReference>
<reference evidence="1 2" key="1">
    <citation type="journal article" date="2006" name="Proc. Natl. Acad. Sci. U.S.A.">
        <title>Evolution of sensory complexity recorded in a myxobacterial genome.</title>
        <authorList>
            <person name="Goldman B.S."/>
            <person name="Nierman W.C."/>
            <person name="Kaiser D."/>
            <person name="Slater S.C."/>
            <person name="Durkin A.S."/>
            <person name="Eisen J.A."/>
            <person name="Ronning C.M."/>
            <person name="Barbazuk W.B."/>
            <person name="Blanchard M."/>
            <person name="Field C."/>
            <person name="Halling C."/>
            <person name="Hinkle G."/>
            <person name="Iartchuk O."/>
            <person name="Kim H.S."/>
            <person name="Mackenzie C."/>
            <person name="Madupu R."/>
            <person name="Miller N."/>
            <person name="Shvartsbeyn A."/>
            <person name="Sullivan S.A."/>
            <person name="Vaudin M."/>
            <person name="Wiegand R."/>
            <person name="Kaplan H.B."/>
        </authorList>
    </citation>
    <scope>NUCLEOTIDE SEQUENCE [LARGE SCALE GENOMIC DNA]</scope>
    <source>
        <strain evidence="2">DK1622</strain>
    </source>
</reference>
<dbReference type="OrthoDB" id="5522803at2"/>
<dbReference type="EnsemblBacteria" id="ABF87614">
    <property type="protein sequence ID" value="ABF87614"/>
    <property type="gene ID" value="MXAN_6451"/>
</dbReference>
<accession>Q1CYE8</accession>
<dbReference type="KEGG" id="mxa:MXAN_6451"/>